<dbReference type="EMBL" id="PXYT01000003">
    <property type="protein sequence ID" value="PSR31342.1"/>
    <property type="molecule type" value="Genomic_DNA"/>
</dbReference>
<feature type="transmembrane region" description="Helical" evidence="7">
    <location>
        <begin position="300"/>
        <end position="319"/>
    </location>
</feature>
<name>A0A2T2XA27_9FIRM</name>
<dbReference type="InterPro" id="IPR020846">
    <property type="entry name" value="MFS_dom"/>
</dbReference>
<dbReference type="GO" id="GO:0005886">
    <property type="term" value="C:plasma membrane"/>
    <property type="evidence" value="ECO:0007669"/>
    <property type="project" value="UniProtKB-SubCell"/>
</dbReference>
<feature type="domain" description="Major facilitator superfamily (MFS) profile" evidence="8">
    <location>
        <begin position="35"/>
        <end position="412"/>
    </location>
</feature>
<accession>A0A2T2XA27</accession>
<feature type="transmembrane region" description="Helical" evidence="7">
    <location>
        <begin position="325"/>
        <end position="346"/>
    </location>
</feature>
<dbReference type="SUPFAM" id="SSF103473">
    <property type="entry name" value="MFS general substrate transporter"/>
    <property type="match status" value="1"/>
</dbReference>
<keyword evidence="3" id="KW-1003">Cell membrane</keyword>
<evidence type="ECO:0000313" key="10">
    <source>
        <dbReference type="Proteomes" id="UP000242699"/>
    </source>
</evidence>
<evidence type="ECO:0000256" key="4">
    <source>
        <dbReference type="ARBA" id="ARBA00022692"/>
    </source>
</evidence>
<feature type="transmembrane region" description="Helical" evidence="7">
    <location>
        <begin position="65"/>
        <end position="88"/>
    </location>
</feature>
<dbReference type="InterPro" id="IPR011701">
    <property type="entry name" value="MFS"/>
</dbReference>
<dbReference type="Gene3D" id="1.20.1250.20">
    <property type="entry name" value="MFS general substrate transporter like domains"/>
    <property type="match status" value="1"/>
</dbReference>
<evidence type="ECO:0000259" key="8">
    <source>
        <dbReference type="PROSITE" id="PS50850"/>
    </source>
</evidence>
<feature type="transmembrane region" description="Helical" evidence="7">
    <location>
        <begin position="233"/>
        <end position="253"/>
    </location>
</feature>
<proteinExistence type="predicted"/>
<comment type="subcellular location">
    <subcellularLocation>
        <location evidence="1">Cell membrane</location>
        <topology evidence="1">Multi-pass membrane protein</topology>
    </subcellularLocation>
</comment>
<evidence type="ECO:0000313" key="9">
    <source>
        <dbReference type="EMBL" id="PSR31342.1"/>
    </source>
</evidence>
<dbReference type="GO" id="GO:0022857">
    <property type="term" value="F:transmembrane transporter activity"/>
    <property type="evidence" value="ECO:0007669"/>
    <property type="project" value="InterPro"/>
</dbReference>
<dbReference type="PANTHER" id="PTHR43124:SF3">
    <property type="entry name" value="CHLORAMPHENICOL EFFLUX PUMP RV0191"/>
    <property type="match status" value="1"/>
</dbReference>
<keyword evidence="4 7" id="KW-0812">Transmembrane</keyword>
<feature type="transmembrane region" description="Helical" evidence="7">
    <location>
        <begin position="358"/>
        <end position="382"/>
    </location>
</feature>
<dbReference type="Pfam" id="PF07690">
    <property type="entry name" value="MFS_1"/>
    <property type="match status" value="2"/>
</dbReference>
<feature type="transmembrane region" description="Helical" evidence="7">
    <location>
        <begin position="39"/>
        <end position="59"/>
    </location>
</feature>
<evidence type="ECO:0000256" key="5">
    <source>
        <dbReference type="ARBA" id="ARBA00022989"/>
    </source>
</evidence>
<feature type="transmembrane region" description="Helical" evidence="7">
    <location>
        <begin position="100"/>
        <end position="118"/>
    </location>
</feature>
<keyword evidence="6 7" id="KW-0472">Membrane</keyword>
<evidence type="ECO:0000256" key="7">
    <source>
        <dbReference type="SAM" id="Phobius"/>
    </source>
</evidence>
<gene>
    <name evidence="9" type="ORF">C7B43_02955</name>
</gene>
<sequence>MTWEKLRGNRIVLSDIRNSFMVAIDREVAAVTASNVRKVYISGFLFNVSFLAFAILIPLDALAQHLPVLLVGVLAAVPGILQLPMRILSGPLVDRLGERWVLGVTFTLATLAGGIVTLGPSSSMLSLILGQLCIGAARGLFWPAAQSEVSREPENRARALGLFTSFTKGGALIGTAAAGGIAQIAGIRGGFAFSAALGLISLVMGATLPKTLPSARPSSLSAAIYHLLPAARQPFVIVNGLVAVLCAIPQSLAQSFYPVALIQLGLKSGSASLITALTSFGMIISGFFGAWALRRMGMRPVVMLSAGSIGLALGATAVHQIALDAVAIFIGGFFAGWLNIAFLTAVSSRSHDGDRGTNLGVTQAFFVLAFVGTPLISGWLFGAIGRAGTFEAEGVLGLSVGLLIMTLWRWQEQSTPAGNPDKLVHF</sequence>
<dbReference type="PANTHER" id="PTHR43124">
    <property type="entry name" value="PURINE EFFLUX PUMP PBUE"/>
    <property type="match status" value="1"/>
</dbReference>
<dbReference type="InterPro" id="IPR036259">
    <property type="entry name" value="MFS_trans_sf"/>
</dbReference>
<dbReference type="InterPro" id="IPR050189">
    <property type="entry name" value="MFS_Efflux_Transporters"/>
</dbReference>
<evidence type="ECO:0000256" key="1">
    <source>
        <dbReference type="ARBA" id="ARBA00004651"/>
    </source>
</evidence>
<protein>
    <recommendedName>
        <fullName evidence="8">Major facilitator superfamily (MFS) profile domain-containing protein</fullName>
    </recommendedName>
</protein>
<comment type="caution">
    <text evidence="9">The sequence shown here is derived from an EMBL/GenBank/DDBJ whole genome shotgun (WGS) entry which is preliminary data.</text>
</comment>
<evidence type="ECO:0000256" key="6">
    <source>
        <dbReference type="ARBA" id="ARBA00023136"/>
    </source>
</evidence>
<dbReference type="PROSITE" id="PS50850">
    <property type="entry name" value="MFS"/>
    <property type="match status" value="1"/>
</dbReference>
<organism evidence="9 10">
    <name type="scientific">Sulfobacillus benefaciens</name>
    <dbReference type="NCBI Taxonomy" id="453960"/>
    <lineage>
        <taxon>Bacteria</taxon>
        <taxon>Bacillati</taxon>
        <taxon>Bacillota</taxon>
        <taxon>Clostridia</taxon>
        <taxon>Eubacteriales</taxon>
        <taxon>Clostridiales Family XVII. Incertae Sedis</taxon>
        <taxon>Sulfobacillus</taxon>
    </lineage>
</organism>
<dbReference type="Proteomes" id="UP000242699">
    <property type="component" value="Unassembled WGS sequence"/>
</dbReference>
<reference evidence="9 10" key="1">
    <citation type="journal article" date="2014" name="BMC Genomics">
        <title>Comparison of environmental and isolate Sulfobacillus genomes reveals diverse carbon, sulfur, nitrogen, and hydrogen metabolisms.</title>
        <authorList>
            <person name="Justice N.B."/>
            <person name="Norman A."/>
            <person name="Brown C.T."/>
            <person name="Singh A."/>
            <person name="Thomas B.C."/>
            <person name="Banfield J.F."/>
        </authorList>
    </citation>
    <scope>NUCLEOTIDE SEQUENCE [LARGE SCALE GENOMIC DNA]</scope>
    <source>
        <strain evidence="9">AMDSBA1</strain>
    </source>
</reference>
<keyword evidence="2" id="KW-0813">Transport</keyword>
<evidence type="ECO:0000256" key="2">
    <source>
        <dbReference type="ARBA" id="ARBA00022448"/>
    </source>
</evidence>
<dbReference type="AlphaFoldDB" id="A0A2T2XA27"/>
<feature type="transmembrane region" description="Helical" evidence="7">
    <location>
        <begin position="273"/>
        <end position="293"/>
    </location>
</feature>
<keyword evidence="5 7" id="KW-1133">Transmembrane helix</keyword>
<feature type="transmembrane region" description="Helical" evidence="7">
    <location>
        <begin position="191"/>
        <end position="212"/>
    </location>
</feature>
<evidence type="ECO:0000256" key="3">
    <source>
        <dbReference type="ARBA" id="ARBA00022475"/>
    </source>
</evidence>